<dbReference type="Proteomes" id="UP000178811">
    <property type="component" value="Unassembled WGS sequence"/>
</dbReference>
<dbReference type="EMBL" id="MFLW01000007">
    <property type="protein sequence ID" value="OGG78494.1"/>
    <property type="molecule type" value="Genomic_DNA"/>
</dbReference>
<evidence type="ECO:0000256" key="1">
    <source>
        <dbReference type="SAM" id="MobiDB-lite"/>
    </source>
</evidence>
<comment type="caution">
    <text evidence="2">The sequence shown here is derived from an EMBL/GenBank/DDBJ whole genome shotgun (WGS) entry which is preliminary data.</text>
</comment>
<proteinExistence type="predicted"/>
<dbReference type="AlphaFoldDB" id="A0A1F6EXY7"/>
<name>A0A1F6EXY7_9BACT</name>
<evidence type="ECO:0000313" key="3">
    <source>
        <dbReference type="Proteomes" id="UP000178811"/>
    </source>
</evidence>
<evidence type="ECO:0000313" key="2">
    <source>
        <dbReference type="EMBL" id="OGG78494.1"/>
    </source>
</evidence>
<reference evidence="2 3" key="1">
    <citation type="journal article" date="2016" name="Nat. Commun.">
        <title>Thousands of microbial genomes shed light on interconnected biogeochemical processes in an aquifer system.</title>
        <authorList>
            <person name="Anantharaman K."/>
            <person name="Brown C.T."/>
            <person name="Hug L.A."/>
            <person name="Sharon I."/>
            <person name="Castelle C.J."/>
            <person name="Probst A.J."/>
            <person name="Thomas B.C."/>
            <person name="Singh A."/>
            <person name="Wilkins M.J."/>
            <person name="Karaoz U."/>
            <person name="Brodie E.L."/>
            <person name="Williams K.H."/>
            <person name="Hubbard S.S."/>
            <person name="Banfield J.F."/>
        </authorList>
    </citation>
    <scope>NUCLEOTIDE SEQUENCE [LARGE SCALE GENOMIC DNA]</scope>
</reference>
<protein>
    <submittedName>
        <fullName evidence="2">Uncharacterized protein</fullName>
    </submittedName>
</protein>
<accession>A0A1F6EXY7</accession>
<gene>
    <name evidence="2" type="ORF">A3A36_01660</name>
</gene>
<organism evidence="2 3">
    <name type="scientific">Candidatus Kaiserbacteria bacterium RIFCSPLOWO2_01_FULL_52_12b</name>
    <dbReference type="NCBI Taxonomy" id="1798509"/>
    <lineage>
        <taxon>Bacteria</taxon>
        <taxon>Candidatus Kaiseribacteriota</taxon>
    </lineage>
</organism>
<sequence length="122" mass="13457">MSQYTEQFRTAVAEIARLNDWTIPEAWEKCMKAKEIVVLSTDADAVAFVLASAQGRQTLEAMQPKFGFHVGQDVEIIAPGAFNGQQTQVVEFTDTQVVVTVSGPPSEPDSEWPFDPQELKAI</sequence>
<feature type="region of interest" description="Disordered" evidence="1">
    <location>
        <begin position="102"/>
        <end position="122"/>
    </location>
</feature>